<evidence type="ECO:0000313" key="2">
    <source>
        <dbReference type="Proteomes" id="UP001177260"/>
    </source>
</evidence>
<dbReference type="Proteomes" id="UP001177260">
    <property type="component" value="Unassembled WGS sequence"/>
</dbReference>
<proteinExistence type="predicted"/>
<protein>
    <submittedName>
        <fullName evidence="1">Terpene cyclase</fullName>
    </submittedName>
</protein>
<organism evidence="1 2">
    <name type="scientific">Aspergillus melleus</name>
    <dbReference type="NCBI Taxonomy" id="138277"/>
    <lineage>
        <taxon>Eukaryota</taxon>
        <taxon>Fungi</taxon>
        <taxon>Dikarya</taxon>
        <taxon>Ascomycota</taxon>
        <taxon>Pezizomycotina</taxon>
        <taxon>Eurotiomycetes</taxon>
        <taxon>Eurotiomycetidae</taxon>
        <taxon>Eurotiales</taxon>
        <taxon>Aspergillaceae</taxon>
        <taxon>Aspergillus</taxon>
        <taxon>Aspergillus subgen. Circumdati</taxon>
    </lineage>
</organism>
<keyword evidence="2" id="KW-1185">Reference proteome</keyword>
<accession>A0ACC3B154</accession>
<name>A0ACC3B154_9EURO</name>
<gene>
    <name evidence="1" type="ORF">N8T08_005866</name>
</gene>
<comment type="caution">
    <text evidence="1">The sequence shown here is derived from an EMBL/GenBank/DDBJ whole genome shotgun (WGS) entry which is preliminary data.</text>
</comment>
<sequence length="330" mass="37341">MLDTVIRILTPILGLALPALLISVLIDRIPPPRWLSKKAQLIGLKNPESITSHECPYAYLRQIYGKHHWAPFVHKLSPSLETNDPAKYTMVLETMDAIHLCLMLVDDISDGSDLRKGQPAAHKIYGPSETANRAYYRVTQILNKVTHDFPGLAPWLMQDLEDILEGQDLSLVWRRDGLAGFPVDAVDRVNAYWHMASLKTGSLFRLLGHLVLENQSMDETLTLVAWHSQLQNDSKNLFSSEYAKLKGSLAEDLRNRELTYPIVLGLDVPEGQWVVRALESASARNIRNALRVIRGDAVRSLCMEEMKRSGATIMDWLELWGRKEKLDLKA</sequence>
<reference evidence="1 2" key="1">
    <citation type="journal article" date="2023" name="ACS Omega">
        <title>Identification of the Neoaspergillic Acid Biosynthesis Gene Cluster by Establishing an In Vitro CRISPR-Ribonucleoprotein Genetic System in Aspergillus melleus.</title>
        <authorList>
            <person name="Yuan B."/>
            <person name="Grau M.F."/>
            <person name="Murata R.M."/>
            <person name="Torok T."/>
            <person name="Venkateswaran K."/>
            <person name="Stajich J.E."/>
            <person name="Wang C.C.C."/>
        </authorList>
    </citation>
    <scope>NUCLEOTIDE SEQUENCE [LARGE SCALE GENOMIC DNA]</scope>
    <source>
        <strain evidence="1 2">IMV 1140</strain>
    </source>
</reference>
<dbReference type="EMBL" id="JAOPJF010000034">
    <property type="protein sequence ID" value="KAK1143957.1"/>
    <property type="molecule type" value="Genomic_DNA"/>
</dbReference>
<evidence type="ECO:0000313" key="1">
    <source>
        <dbReference type="EMBL" id="KAK1143957.1"/>
    </source>
</evidence>